<dbReference type="InterPro" id="IPR050360">
    <property type="entry name" value="MFS_Sugar_Transporters"/>
</dbReference>
<sequence length="172" mass="18832">MGALCFAFLGTWLLDKWGRRNCLLFALTGMAALMAILTGLQWHGTPKESSKIGASVAMIIIFRYIYTVGMTPSEALYPIELLPYRLRAKGQAWASLVSTAALFASLYATPAALATMGAKYYLVYVGLDILQSFVVYFCFPETKGKTIEEIDSIFRSPNPIKASLAAAKKAKI</sequence>
<name>A0ABR3WHC4_9PEZI</name>
<keyword evidence="9" id="KW-1185">Reference proteome</keyword>
<comment type="similarity">
    <text evidence="2">Belongs to the major facilitator superfamily. Sugar transporter (TC 2.A.1.1) family.</text>
</comment>
<dbReference type="Proteomes" id="UP001586593">
    <property type="component" value="Unassembled WGS sequence"/>
</dbReference>
<evidence type="ECO:0000256" key="2">
    <source>
        <dbReference type="ARBA" id="ARBA00010992"/>
    </source>
</evidence>
<evidence type="ECO:0000256" key="4">
    <source>
        <dbReference type="ARBA" id="ARBA00022989"/>
    </source>
</evidence>
<feature type="domain" description="Major facilitator superfamily (MFS) profile" evidence="7">
    <location>
        <begin position="1"/>
        <end position="143"/>
    </location>
</feature>
<feature type="transmembrane region" description="Helical" evidence="6">
    <location>
        <begin position="92"/>
        <end position="114"/>
    </location>
</feature>
<dbReference type="EMBL" id="JAZHXJ010000407">
    <property type="protein sequence ID" value="KAL1861767.1"/>
    <property type="molecule type" value="Genomic_DNA"/>
</dbReference>
<dbReference type="InterPro" id="IPR036259">
    <property type="entry name" value="MFS_trans_sf"/>
</dbReference>
<dbReference type="InterPro" id="IPR020846">
    <property type="entry name" value="MFS_dom"/>
</dbReference>
<feature type="transmembrane region" description="Helical" evidence="6">
    <location>
        <begin position="21"/>
        <end position="40"/>
    </location>
</feature>
<keyword evidence="3 6" id="KW-0812">Transmembrane</keyword>
<evidence type="ECO:0000313" key="9">
    <source>
        <dbReference type="Proteomes" id="UP001586593"/>
    </source>
</evidence>
<evidence type="ECO:0000256" key="3">
    <source>
        <dbReference type="ARBA" id="ARBA00022692"/>
    </source>
</evidence>
<protein>
    <recommendedName>
        <fullName evidence="7">Major facilitator superfamily (MFS) profile domain-containing protein</fullName>
    </recommendedName>
</protein>
<gene>
    <name evidence="8" type="ORF">VTK73DRAFT_6917</name>
</gene>
<comment type="caution">
    <text evidence="8">The sequence shown here is derived from an EMBL/GenBank/DDBJ whole genome shotgun (WGS) entry which is preliminary data.</text>
</comment>
<dbReference type="PROSITE" id="PS50850">
    <property type="entry name" value="MFS"/>
    <property type="match status" value="1"/>
</dbReference>
<dbReference type="Pfam" id="PF00083">
    <property type="entry name" value="Sugar_tr"/>
    <property type="match status" value="1"/>
</dbReference>
<evidence type="ECO:0000256" key="6">
    <source>
        <dbReference type="SAM" id="Phobius"/>
    </source>
</evidence>
<dbReference type="Gene3D" id="1.20.1250.20">
    <property type="entry name" value="MFS general substrate transporter like domains"/>
    <property type="match status" value="1"/>
</dbReference>
<evidence type="ECO:0000259" key="7">
    <source>
        <dbReference type="PROSITE" id="PS50850"/>
    </source>
</evidence>
<organism evidence="8 9">
    <name type="scientific">Phialemonium thermophilum</name>
    <dbReference type="NCBI Taxonomy" id="223376"/>
    <lineage>
        <taxon>Eukaryota</taxon>
        <taxon>Fungi</taxon>
        <taxon>Dikarya</taxon>
        <taxon>Ascomycota</taxon>
        <taxon>Pezizomycotina</taxon>
        <taxon>Sordariomycetes</taxon>
        <taxon>Sordariomycetidae</taxon>
        <taxon>Cephalothecales</taxon>
        <taxon>Cephalothecaceae</taxon>
        <taxon>Phialemonium</taxon>
    </lineage>
</organism>
<feature type="transmembrane region" description="Helical" evidence="6">
    <location>
        <begin position="120"/>
        <end position="139"/>
    </location>
</feature>
<feature type="transmembrane region" description="Helical" evidence="6">
    <location>
        <begin position="52"/>
        <end position="71"/>
    </location>
</feature>
<dbReference type="InterPro" id="IPR005828">
    <property type="entry name" value="MFS_sugar_transport-like"/>
</dbReference>
<dbReference type="PANTHER" id="PTHR48022">
    <property type="entry name" value="PLASTIDIC GLUCOSE TRANSPORTER 4"/>
    <property type="match status" value="1"/>
</dbReference>
<keyword evidence="5 6" id="KW-0472">Membrane</keyword>
<reference evidence="8 9" key="1">
    <citation type="journal article" date="2024" name="Commun. Biol.">
        <title>Comparative genomic analysis of thermophilic fungi reveals convergent evolutionary adaptations and gene losses.</title>
        <authorList>
            <person name="Steindorff A.S."/>
            <person name="Aguilar-Pontes M.V."/>
            <person name="Robinson A.J."/>
            <person name="Andreopoulos B."/>
            <person name="LaButti K."/>
            <person name="Kuo A."/>
            <person name="Mondo S."/>
            <person name="Riley R."/>
            <person name="Otillar R."/>
            <person name="Haridas S."/>
            <person name="Lipzen A."/>
            <person name="Grimwood J."/>
            <person name="Schmutz J."/>
            <person name="Clum A."/>
            <person name="Reid I.D."/>
            <person name="Moisan M.C."/>
            <person name="Butler G."/>
            <person name="Nguyen T.T.M."/>
            <person name="Dewar K."/>
            <person name="Conant G."/>
            <person name="Drula E."/>
            <person name="Henrissat B."/>
            <person name="Hansel C."/>
            <person name="Singer S."/>
            <person name="Hutchinson M.I."/>
            <person name="de Vries R.P."/>
            <person name="Natvig D.O."/>
            <person name="Powell A.J."/>
            <person name="Tsang A."/>
            <person name="Grigoriev I.V."/>
        </authorList>
    </citation>
    <scope>NUCLEOTIDE SEQUENCE [LARGE SCALE GENOMIC DNA]</scope>
    <source>
        <strain evidence="8 9">ATCC 24622</strain>
    </source>
</reference>
<keyword evidence="4 6" id="KW-1133">Transmembrane helix</keyword>
<evidence type="ECO:0000313" key="8">
    <source>
        <dbReference type="EMBL" id="KAL1861767.1"/>
    </source>
</evidence>
<comment type="subcellular location">
    <subcellularLocation>
        <location evidence="1">Membrane</location>
        <topology evidence="1">Multi-pass membrane protein</topology>
    </subcellularLocation>
</comment>
<evidence type="ECO:0000256" key="1">
    <source>
        <dbReference type="ARBA" id="ARBA00004141"/>
    </source>
</evidence>
<proteinExistence type="inferred from homology"/>
<dbReference type="SUPFAM" id="SSF103473">
    <property type="entry name" value="MFS general substrate transporter"/>
    <property type="match status" value="1"/>
</dbReference>
<evidence type="ECO:0000256" key="5">
    <source>
        <dbReference type="ARBA" id="ARBA00023136"/>
    </source>
</evidence>
<accession>A0ABR3WHC4</accession>
<dbReference type="PANTHER" id="PTHR48022:SF79">
    <property type="entry name" value="LACTOSE PERMEASE, PUTATIVE (AFU_ORTHOLOGUE AFUA_6G01860)-RELATED"/>
    <property type="match status" value="1"/>
</dbReference>